<feature type="non-terminal residue" evidence="4">
    <location>
        <position position="99"/>
    </location>
</feature>
<dbReference type="GO" id="GO:0006955">
    <property type="term" value="P:immune response"/>
    <property type="evidence" value="ECO:0007669"/>
    <property type="project" value="TreeGrafter"/>
</dbReference>
<evidence type="ECO:0000313" key="4">
    <source>
        <dbReference type="EMBL" id="NXS90443.1"/>
    </source>
</evidence>
<protein>
    <submittedName>
        <fullName evidence="4">FCGR3 protein</fullName>
    </submittedName>
</protein>
<dbReference type="GO" id="GO:0004888">
    <property type="term" value="F:transmembrane signaling receptor activity"/>
    <property type="evidence" value="ECO:0007669"/>
    <property type="project" value="TreeGrafter"/>
</dbReference>
<dbReference type="InterPro" id="IPR036179">
    <property type="entry name" value="Ig-like_dom_sf"/>
</dbReference>
<dbReference type="Proteomes" id="UP000545329">
    <property type="component" value="Unassembled WGS sequence"/>
</dbReference>
<gene>
    <name evidence="4" type="primary">Fcgr3_3</name>
    <name evidence="4" type="ORF">ERPZAN_R14626</name>
</gene>
<sequence>PPDQLLLQVLAHSLLEGDTVTMRCRVRKNMLVTRVRFYQDEKGLGGTLGGTELSLSLLQLHHSGSYRCGGRVSSWQSQAWEKSALVTVTVRSECGDGDR</sequence>
<keyword evidence="5" id="KW-1185">Reference proteome</keyword>
<comment type="caution">
    <text evidence="4">The sequence shown here is derived from an EMBL/GenBank/DDBJ whole genome shotgun (WGS) entry which is preliminary data.</text>
</comment>
<dbReference type="GO" id="GO:0007166">
    <property type="term" value="P:cell surface receptor signaling pathway"/>
    <property type="evidence" value="ECO:0007669"/>
    <property type="project" value="TreeGrafter"/>
</dbReference>
<feature type="non-terminal residue" evidence="4">
    <location>
        <position position="1"/>
    </location>
</feature>
<proteinExistence type="predicted"/>
<dbReference type="GO" id="GO:0009897">
    <property type="term" value="C:external side of plasma membrane"/>
    <property type="evidence" value="ECO:0007669"/>
    <property type="project" value="TreeGrafter"/>
</dbReference>
<dbReference type="PANTHER" id="PTHR11481:SF64">
    <property type="entry name" value="FC RECEPTOR-LIKE PROTEIN 4"/>
    <property type="match status" value="1"/>
</dbReference>
<dbReference type="PANTHER" id="PTHR11481">
    <property type="entry name" value="IMMUNOGLOBULIN FC RECEPTOR"/>
    <property type="match status" value="1"/>
</dbReference>
<dbReference type="SUPFAM" id="SSF48726">
    <property type="entry name" value="Immunoglobulin"/>
    <property type="match status" value="1"/>
</dbReference>
<keyword evidence="1" id="KW-0732">Signal</keyword>
<accession>A0A7L2Y6L3</accession>
<dbReference type="InterPro" id="IPR003599">
    <property type="entry name" value="Ig_sub"/>
</dbReference>
<dbReference type="InterPro" id="IPR050488">
    <property type="entry name" value="Ig_Fc_receptor"/>
</dbReference>
<evidence type="ECO:0000256" key="2">
    <source>
        <dbReference type="ARBA" id="ARBA00023157"/>
    </source>
</evidence>
<dbReference type="EMBL" id="VZTN01038838">
    <property type="protein sequence ID" value="NXS90443.1"/>
    <property type="molecule type" value="Genomic_DNA"/>
</dbReference>
<dbReference type="PROSITE" id="PS50835">
    <property type="entry name" value="IG_LIKE"/>
    <property type="match status" value="1"/>
</dbReference>
<evidence type="ECO:0000259" key="3">
    <source>
        <dbReference type="PROSITE" id="PS50835"/>
    </source>
</evidence>
<evidence type="ECO:0000313" key="5">
    <source>
        <dbReference type="Proteomes" id="UP000545329"/>
    </source>
</evidence>
<dbReference type="Gene3D" id="2.60.40.10">
    <property type="entry name" value="Immunoglobulins"/>
    <property type="match status" value="1"/>
</dbReference>
<name>A0A7L2Y6L3_9PASS</name>
<evidence type="ECO:0000256" key="1">
    <source>
        <dbReference type="ARBA" id="ARBA00022729"/>
    </source>
</evidence>
<dbReference type="InterPro" id="IPR013783">
    <property type="entry name" value="Ig-like_fold"/>
</dbReference>
<organism evidence="4 5">
    <name type="scientific">Erpornis zantholeuca</name>
    <dbReference type="NCBI Taxonomy" id="1112836"/>
    <lineage>
        <taxon>Eukaryota</taxon>
        <taxon>Metazoa</taxon>
        <taxon>Chordata</taxon>
        <taxon>Craniata</taxon>
        <taxon>Vertebrata</taxon>
        <taxon>Euteleostomi</taxon>
        <taxon>Archelosauria</taxon>
        <taxon>Archosauria</taxon>
        <taxon>Dinosauria</taxon>
        <taxon>Saurischia</taxon>
        <taxon>Theropoda</taxon>
        <taxon>Coelurosauria</taxon>
        <taxon>Aves</taxon>
        <taxon>Neognathae</taxon>
        <taxon>Neoaves</taxon>
        <taxon>Telluraves</taxon>
        <taxon>Australaves</taxon>
        <taxon>Passeriformes</taxon>
        <taxon>Sylvioidea</taxon>
        <taxon>Timaliidae</taxon>
        <taxon>Erpornis</taxon>
    </lineage>
</organism>
<dbReference type="SMART" id="SM00409">
    <property type="entry name" value="IG"/>
    <property type="match status" value="1"/>
</dbReference>
<keyword evidence="2" id="KW-1015">Disulfide bond</keyword>
<dbReference type="AlphaFoldDB" id="A0A7L2Y6L3"/>
<feature type="domain" description="Ig-like" evidence="3">
    <location>
        <begin position="2"/>
        <end position="68"/>
    </location>
</feature>
<reference evidence="4 5" key="1">
    <citation type="submission" date="2019-09" db="EMBL/GenBank/DDBJ databases">
        <title>Bird 10,000 Genomes (B10K) Project - Family phase.</title>
        <authorList>
            <person name="Zhang G."/>
        </authorList>
    </citation>
    <scope>NUCLEOTIDE SEQUENCE [LARGE SCALE GENOMIC DNA]</scope>
    <source>
        <strain evidence="4">B10K-DU-002-58</strain>
        <tissue evidence="4">Muscle</tissue>
    </source>
</reference>
<dbReference type="InterPro" id="IPR007110">
    <property type="entry name" value="Ig-like_dom"/>
</dbReference>